<protein>
    <submittedName>
        <fullName evidence="2">Aspartyl protease family protein</fullName>
    </submittedName>
</protein>
<dbReference type="SUPFAM" id="SSF50156">
    <property type="entry name" value="PDZ domain-like"/>
    <property type="match status" value="1"/>
</dbReference>
<organism evidence="2 3">
    <name type="scientific">Sphingobacterium oryzagri</name>
    <dbReference type="NCBI Taxonomy" id="3025669"/>
    <lineage>
        <taxon>Bacteria</taxon>
        <taxon>Pseudomonadati</taxon>
        <taxon>Bacteroidota</taxon>
        <taxon>Sphingobacteriia</taxon>
        <taxon>Sphingobacteriales</taxon>
        <taxon>Sphingobacteriaceae</taxon>
        <taxon>Sphingobacterium</taxon>
    </lineage>
</organism>
<dbReference type="InterPro" id="IPR001478">
    <property type="entry name" value="PDZ"/>
</dbReference>
<dbReference type="SMART" id="SM00228">
    <property type="entry name" value="PDZ"/>
    <property type="match status" value="1"/>
</dbReference>
<sequence length="448" mass="50557">MKWYFYLLWLCTPYSLYGQGIFRLKENKPVTLKFELVNHVVLVPLTINGIAFSFLLDTGVKETILFAQAPDSVYLHNKNKVKFQGIGLDDGIEGILSKDNIVDVGGVAVDSLHWLFVIQAAALEISTDVGVAINGILGSRFFQSFVIRMDYLRKQMTLYPIGYDYAKDVRKFTPLPLEIVNERPYIMASINSHDKLVDGKFLLDMGNTDPLMLFSFLMPSFEVHRPFVEEYIGRGFNGEIHGKRNRVKAVTMGDYRLDYPIVAYPDANAVFMSKLSKGRIGSVGSQVLQRFDLLLDYRRGLLYLRKNKLFAKPFQLNMAGMDVKHDGMIWSKEIVKLPKRTKDPTAWHSENQGVRIEVGGNDLQYSFVLRDSYRVAGLRKDAPAAVAGVQVGDRLLTINGTSVGGLTLAKIMARLQSQEGDIVRLSLERDGAVKDVRFRLVDPVPYLK</sequence>
<dbReference type="GO" id="GO:0006508">
    <property type="term" value="P:proteolysis"/>
    <property type="evidence" value="ECO:0007669"/>
    <property type="project" value="UniProtKB-KW"/>
</dbReference>
<dbReference type="Pfam" id="PF17820">
    <property type="entry name" value="PDZ_6"/>
    <property type="match status" value="1"/>
</dbReference>
<gene>
    <name evidence="2" type="ORF">PQ465_12640</name>
</gene>
<dbReference type="SUPFAM" id="SSF50630">
    <property type="entry name" value="Acid proteases"/>
    <property type="match status" value="1"/>
</dbReference>
<dbReference type="InterPro" id="IPR041489">
    <property type="entry name" value="PDZ_6"/>
</dbReference>
<keyword evidence="2" id="KW-0645">Protease</keyword>
<evidence type="ECO:0000259" key="1">
    <source>
        <dbReference type="PROSITE" id="PS50106"/>
    </source>
</evidence>
<dbReference type="InterPro" id="IPR021109">
    <property type="entry name" value="Peptidase_aspartic_dom_sf"/>
</dbReference>
<proteinExistence type="predicted"/>
<dbReference type="RefSeq" id="WP_274265882.1">
    <property type="nucleotide sequence ID" value="NZ_CP117880.1"/>
</dbReference>
<evidence type="ECO:0000313" key="2">
    <source>
        <dbReference type="EMBL" id="WDF67152.1"/>
    </source>
</evidence>
<dbReference type="Proteomes" id="UP001221558">
    <property type="component" value="Chromosome"/>
</dbReference>
<feature type="domain" description="PDZ" evidence="1">
    <location>
        <begin position="334"/>
        <end position="430"/>
    </location>
</feature>
<name>A0ABY7WFA3_9SPHI</name>
<accession>A0ABY7WFA3</accession>
<dbReference type="GO" id="GO:0008233">
    <property type="term" value="F:peptidase activity"/>
    <property type="evidence" value="ECO:0007669"/>
    <property type="project" value="UniProtKB-KW"/>
</dbReference>
<keyword evidence="2" id="KW-0378">Hydrolase</keyword>
<dbReference type="InterPro" id="IPR036034">
    <property type="entry name" value="PDZ_sf"/>
</dbReference>
<evidence type="ECO:0000313" key="3">
    <source>
        <dbReference type="Proteomes" id="UP001221558"/>
    </source>
</evidence>
<keyword evidence="3" id="KW-1185">Reference proteome</keyword>
<dbReference type="Gene3D" id="2.40.70.10">
    <property type="entry name" value="Acid Proteases"/>
    <property type="match status" value="1"/>
</dbReference>
<dbReference type="PROSITE" id="PS50106">
    <property type="entry name" value="PDZ"/>
    <property type="match status" value="1"/>
</dbReference>
<reference evidence="2 3" key="1">
    <citation type="submission" date="2023-02" db="EMBL/GenBank/DDBJ databases">
        <title>Genome sequence of Sphingobacterium sp. KACC 22765.</title>
        <authorList>
            <person name="Kim S."/>
            <person name="Heo J."/>
            <person name="Kwon S.-W."/>
        </authorList>
    </citation>
    <scope>NUCLEOTIDE SEQUENCE [LARGE SCALE GENOMIC DNA]</scope>
    <source>
        <strain evidence="2 3">KACC 22765</strain>
    </source>
</reference>
<dbReference type="EMBL" id="CP117880">
    <property type="protein sequence ID" value="WDF67152.1"/>
    <property type="molecule type" value="Genomic_DNA"/>
</dbReference>
<dbReference type="Gene3D" id="2.30.42.10">
    <property type="match status" value="1"/>
</dbReference>